<feature type="chain" id="PRO_5042491311" evidence="1">
    <location>
        <begin position="19"/>
        <end position="125"/>
    </location>
</feature>
<name>A0AAI8V9D5_9PEZI</name>
<dbReference type="EMBL" id="CAUWAG010000003">
    <property type="protein sequence ID" value="CAJ2500497.1"/>
    <property type="molecule type" value="Genomic_DNA"/>
</dbReference>
<proteinExistence type="predicted"/>
<keyword evidence="3" id="KW-1185">Reference proteome</keyword>
<feature type="signal peptide" evidence="1">
    <location>
        <begin position="1"/>
        <end position="18"/>
    </location>
</feature>
<gene>
    <name evidence="2" type="ORF">KHLLAP_LOCUS965</name>
</gene>
<dbReference type="AlphaFoldDB" id="A0AAI8V9D5"/>
<protein>
    <submittedName>
        <fullName evidence="2">Uu.00g033500.m01.CDS01</fullName>
    </submittedName>
</protein>
<dbReference type="Proteomes" id="UP001295740">
    <property type="component" value="Unassembled WGS sequence"/>
</dbReference>
<sequence length="125" mass="13845">MQLRTTLAVALLPVFATAWPTWSTQEVSNTKRDQSWSFNVYLHKNESCKTEPTVTSYQGSVGCGSPGIKEVGSWKGNGIADGCKVNFYSDGWCGTLVDWMDTQTDKEQCKTQFDGVIQTFDAVCK</sequence>
<evidence type="ECO:0000313" key="3">
    <source>
        <dbReference type="Proteomes" id="UP001295740"/>
    </source>
</evidence>
<reference evidence="2" key="1">
    <citation type="submission" date="2023-10" db="EMBL/GenBank/DDBJ databases">
        <authorList>
            <person name="Hackl T."/>
        </authorList>
    </citation>
    <scope>NUCLEOTIDE SEQUENCE</scope>
</reference>
<comment type="caution">
    <text evidence="2">The sequence shown here is derived from an EMBL/GenBank/DDBJ whole genome shotgun (WGS) entry which is preliminary data.</text>
</comment>
<organism evidence="2 3">
    <name type="scientific">Anthostomella pinea</name>
    <dbReference type="NCBI Taxonomy" id="933095"/>
    <lineage>
        <taxon>Eukaryota</taxon>
        <taxon>Fungi</taxon>
        <taxon>Dikarya</taxon>
        <taxon>Ascomycota</taxon>
        <taxon>Pezizomycotina</taxon>
        <taxon>Sordariomycetes</taxon>
        <taxon>Xylariomycetidae</taxon>
        <taxon>Xylariales</taxon>
        <taxon>Xylariaceae</taxon>
        <taxon>Anthostomella</taxon>
    </lineage>
</organism>
<evidence type="ECO:0000313" key="2">
    <source>
        <dbReference type="EMBL" id="CAJ2500497.1"/>
    </source>
</evidence>
<accession>A0AAI8V9D5</accession>
<evidence type="ECO:0000256" key="1">
    <source>
        <dbReference type="SAM" id="SignalP"/>
    </source>
</evidence>
<keyword evidence="1" id="KW-0732">Signal</keyword>